<protein>
    <recommendedName>
        <fullName evidence="4">Lipid/polyisoprenoid-binding YceI-like domain-containing protein</fullName>
    </recommendedName>
</protein>
<proteinExistence type="predicted"/>
<evidence type="ECO:0000256" key="1">
    <source>
        <dbReference type="SAM" id="SignalP"/>
    </source>
</evidence>
<evidence type="ECO:0000313" key="2">
    <source>
        <dbReference type="EMBL" id="XFO64638.1"/>
    </source>
</evidence>
<dbReference type="EMBL" id="CP155573">
    <property type="protein sequence ID" value="XFO64638.1"/>
    <property type="molecule type" value="Genomic_DNA"/>
</dbReference>
<name>A0ABZ3IGZ3_9FIRM</name>
<dbReference type="RefSeq" id="WP_094606071.1">
    <property type="nucleotide sequence ID" value="NZ_CP155573.1"/>
</dbReference>
<feature type="chain" id="PRO_5046253089" description="Lipid/polyisoprenoid-binding YceI-like domain-containing protein" evidence="1">
    <location>
        <begin position="26"/>
        <end position="143"/>
    </location>
</feature>
<accession>A0ABZ3IGZ3</accession>
<keyword evidence="3" id="KW-1185">Reference proteome</keyword>
<sequence>MRKQILIGMLLVSLLSVTAVPVSQAFSFGDVFKVGGIGFLINKFSTPLNNFINTLTFKHSAGSDYATKVVPIVSAGNKGYIGAAQVTGTQELVDQTEAVLQLEGNFNSSTFRVKALLPIDSTNPVNFSRVQGVGVSAIIDIRI</sequence>
<evidence type="ECO:0008006" key="4">
    <source>
        <dbReference type="Google" id="ProtNLM"/>
    </source>
</evidence>
<feature type="signal peptide" evidence="1">
    <location>
        <begin position="1"/>
        <end position="25"/>
    </location>
</feature>
<dbReference type="Proteomes" id="UP000216752">
    <property type="component" value="Chromosome"/>
</dbReference>
<keyword evidence="1" id="KW-0732">Signal</keyword>
<organism evidence="2 3">
    <name type="scientific">Sporomusa silvacetica DSM 10669</name>
    <dbReference type="NCBI Taxonomy" id="1123289"/>
    <lineage>
        <taxon>Bacteria</taxon>
        <taxon>Bacillati</taxon>
        <taxon>Bacillota</taxon>
        <taxon>Negativicutes</taxon>
        <taxon>Selenomonadales</taxon>
        <taxon>Sporomusaceae</taxon>
        <taxon>Sporomusa</taxon>
    </lineage>
</organism>
<evidence type="ECO:0000313" key="3">
    <source>
        <dbReference type="Proteomes" id="UP000216752"/>
    </source>
</evidence>
<gene>
    <name evidence="2" type="ORF">SPSIL_007400</name>
</gene>
<reference evidence="2" key="1">
    <citation type="submission" date="2024-05" db="EMBL/GenBank/DDBJ databases">
        <title>Isolation and characterization of Sporomusa carbonis sp. nov., a carboxydotrophic hydrogenogen in the genus of Sporomusa isolated from a charcoal burning pile.</title>
        <authorList>
            <person name="Boeer T."/>
            <person name="Rosenbaum F."/>
            <person name="Eysell L."/>
            <person name="Mueller V."/>
            <person name="Daniel R."/>
            <person name="Poehlein A."/>
        </authorList>
    </citation>
    <scope>NUCLEOTIDE SEQUENCE [LARGE SCALE GENOMIC DNA]</scope>
    <source>
        <strain evidence="2">DSM 10669</strain>
    </source>
</reference>